<reference evidence="1 2" key="1">
    <citation type="submission" date="2013-09" db="EMBL/GenBank/DDBJ databases">
        <authorList>
            <person name="Zeng Z."/>
            <person name="Chen C."/>
        </authorList>
    </citation>
    <scope>NUCLEOTIDE SEQUENCE [LARGE SCALE GENOMIC DNA]</scope>
    <source>
        <strain evidence="1 2">F44-8</strain>
    </source>
</reference>
<dbReference type="eggNOG" id="COG4249">
    <property type="taxonomic scope" value="Bacteria"/>
</dbReference>
<dbReference type="Proteomes" id="UP000030129">
    <property type="component" value="Unassembled WGS sequence"/>
</dbReference>
<protein>
    <recommendedName>
        <fullName evidence="3">Histidine kinase/HSP90-like ATPase domain-containing protein</fullName>
    </recommendedName>
</protein>
<dbReference type="AlphaFoldDB" id="A0A0A2LNK5"/>
<dbReference type="NCBIfam" id="NF047352">
    <property type="entry name" value="P_loop_sacsin"/>
    <property type="match status" value="1"/>
</dbReference>
<proteinExistence type="predicted"/>
<dbReference type="InterPro" id="IPR036890">
    <property type="entry name" value="HATPase_C_sf"/>
</dbReference>
<dbReference type="EMBL" id="JRLV01000009">
    <property type="protein sequence ID" value="KGO80768.1"/>
    <property type="molecule type" value="Genomic_DNA"/>
</dbReference>
<dbReference type="RefSeq" id="WP_035133541.1">
    <property type="nucleotide sequence ID" value="NZ_JRLV01000009.1"/>
</dbReference>
<evidence type="ECO:0000313" key="1">
    <source>
        <dbReference type="EMBL" id="KGO80768.1"/>
    </source>
</evidence>
<keyword evidence="2" id="KW-1185">Reference proteome</keyword>
<name>A0A0A2LNK5_9FLAO</name>
<gene>
    <name evidence="1" type="ORF">Q763_09530</name>
</gene>
<evidence type="ECO:0000313" key="2">
    <source>
        <dbReference type="Proteomes" id="UP000030129"/>
    </source>
</evidence>
<dbReference type="STRING" id="1406840.Q763_09530"/>
<evidence type="ECO:0008006" key="3">
    <source>
        <dbReference type="Google" id="ProtNLM"/>
    </source>
</evidence>
<accession>A0A0A2LNK5</accession>
<dbReference type="SUPFAM" id="SSF55874">
    <property type="entry name" value="ATPase domain of HSP90 chaperone/DNA topoisomerase II/histidine kinase"/>
    <property type="match status" value="1"/>
</dbReference>
<dbReference type="Gene3D" id="3.30.565.10">
    <property type="entry name" value="Histidine kinase-like ATPase, C-terminal domain"/>
    <property type="match status" value="1"/>
</dbReference>
<sequence>MTNTTITYKQKFEESEHKAHYQNIATKILRDMNDLRSKAQDSVTAPRRWIWELIQNAKDVHYDNGVNIRIDFEDDDLLSKVIFRHNGKPFTADNIRFLIEQISTKDRAKDTDGKRKNTGRFGTGFLTTHLLSEVVTVNGVAKEPELPYRKFTLTLDRSGYELEEITTAVQKAKDSVANLDEIEPYKSYNKDNLNTSFSYSLPDKLSIQIANAGFEDLQKCLPFALLFVNEIEAVEVFHLNHLYYTNKNKAEETSLEYRSVFIQKGDKDTTEELTYVKLTKGFTNIVVPINTNGGEIEILPINKDTPKLFCDFPLIGTEIFPFPVIVNNPNFNPTDPRDGVFLNSTEQRSNPLVQENKKIVDEAIELYFILLDFAIENKWKNLHLLAEITPLKQSPYWINESWFNDSVLKPLRSKILRSKIVNTADGNLTAILGDDDKAYIWFPYSNRKEIREKMWGLAKEWFPHQLPAKDQVELWYRLAWNECAKLTLDQFSAFVEYKKKVSDLEKVLANRSGIEWLNDFYLLLKLDEKEFHSIMENRVLIPDQNGDFWKKAQLSLDKGDIEETFKDILKEFGNDIRAKLADNQIGVDFGDKIIDQSYVIKEITSEVNSKTIDREVAQEFRNALNQLLLYFRKYPEKAKQLFPTIYRSKHLLYDDEEILENIDKAEQLDDLLKEFNVNSTEDLRALLGENTNDENNLLPITQELLVSMGISNIEDWKKALEDKDLKSLFAHDSIPTTDMFVLAQSFIAQAKQRVIDHLETLDEYDLSLMDDQTATTILAGIYKNNQPISIVFRPAYSGEVIIYYGSERDTLDYESSELWVDDGTDVKQITLGHILKSAQIRKFPI</sequence>
<comment type="caution">
    <text evidence="1">The sequence shown here is derived from an EMBL/GenBank/DDBJ whole genome shotgun (WGS) entry which is preliminary data.</text>
</comment>
<organism evidence="1 2">
    <name type="scientific">Flavobacterium beibuense F44-8</name>
    <dbReference type="NCBI Taxonomy" id="1406840"/>
    <lineage>
        <taxon>Bacteria</taxon>
        <taxon>Pseudomonadati</taxon>
        <taxon>Bacteroidota</taxon>
        <taxon>Flavobacteriia</taxon>
        <taxon>Flavobacteriales</taxon>
        <taxon>Flavobacteriaceae</taxon>
        <taxon>Flavobacterium</taxon>
    </lineage>
</organism>